<dbReference type="InterPro" id="IPR014886">
    <property type="entry name" value="La_xRRM"/>
</dbReference>
<dbReference type="PROSITE" id="PS50102">
    <property type="entry name" value="RRM"/>
    <property type="match status" value="1"/>
</dbReference>
<evidence type="ECO:0000259" key="5">
    <source>
        <dbReference type="PROSITE" id="PS50961"/>
    </source>
</evidence>
<feature type="domain" description="HTH La-type RNA-binding" evidence="5">
    <location>
        <begin position="1"/>
        <end position="88"/>
    </location>
</feature>
<dbReference type="GO" id="GO:0005634">
    <property type="term" value="C:nucleus"/>
    <property type="evidence" value="ECO:0007669"/>
    <property type="project" value="InterPro"/>
</dbReference>
<dbReference type="AlphaFoldDB" id="A0A077X155"/>
<organism evidence="7">
    <name type="scientific">Lichtheimia ramosa</name>
    <dbReference type="NCBI Taxonomy" id="688394"/>
    <lineage>
        <taxon>Eukaryota</taxon>
        <taxon>Fungi</taxon>
        <taxon>Fungi incertae sedis</taxon>
        <taxon>Mucoromycota</taxon>
        <taxon>Mucoromycotina</taxon>
        <taxon>Mucoromycetes</taxon>
        <taxon>Mucorales</taxon>
        <taxon>Lichtheimiaceae</taxon>
        <taxon>Lichtheimia</taxon>
    </lineage>
</organism>
<feature type="domain" description="XRRM" evidence="6">
    <location>
        <begin position="258"/>
        <end position="372"/>
    </location>
</feature>
<protein>
    <recommendedName>
        <fullName evidence="8">RRM domain-containing protein</fullName>
    </recommendedName>
</protein>
<feature type="region of interest" description="Disordered" evidence="3">
    <location>
        <begin position="225"/>
        <end position="255"/>
    </location>
</feature>
<dbReference type="GO" id="GO:1904868">
    <property type="term" value="P:telomerase catalytic core complex assembly"/>
    <property type="evidence" value="ECO:0007669"/>
    <property type="project" value="InterPro"/>
</dbReference>
<evidence type="ECO:0000259" key="4">
    <source>
        <dbReference type="PROSITE" id="PS50102"/>
    </source>
</evidence>
<dbReference type="InterPro" id="IPR045537">
    <property type="entry name" value="Lar7_xRRM"/>
</dbReference>
<feature type="domain" description="RRM" evidence="4">
    <location>
        <begin position="95"/>
        <end position="181"/>
    </location>
</feature>
<reference evidence="7" key="1">
    <citation type="journal article" date="2014" name="Genome Announc.">
        <title>De novo whole-genome sequence and genome annotation of Lichtheimia ramosa.</title>
        <authorList>
            <person name="Linde J."/>
            <person name="Schwartze V."/>
            <person name="Binder U."/>
            <person name="Lass-Florl C."/>
            <person name="Voigt K."/>
            <person name="Horn F."/>
        </authorList>
    </citation>
    <scope>NUCLEOTIDE SEQUENCE</scope>
    <source>
        <strain evidence="7">JMRC FSU:6197</strain>
    </source>
</reference>
<feature type="compositionally biased region" description="Basic and acidic residues" evidence="3">
    <location>
        <begin position="226"/>
        <end position="246"/>
    </location>
</feature>
<dbReference type="GO" id="GO:1990904">
    <property type="term" value="C:ribonucleoprotein complex"/>
    <property type="evidence" value="ECO:0007669"/>
    <property type="project" value="UniProtKB-UniRule"/>
</dbReference>
<dbReference type="InterPro" id="IPR002344">
    <property type="entry name" value="Lupus_La"/>
</dbReference>
<dbReference type="EMBL" id="LK023379">
    <property type="protein sequence ID" value="CDS13556.1"/>
    <property type="molecule type" value="Genomic_DNA"/>
</dbReference>
<dbReference type="GO" id="GO:0006396">
    <property type="term" value="P:RNA processing"/>
    <property type="evidence" value="ECO:0007669"/>
    <property type="project" value="InterPro"/>
</dbReference>
<evidence type="ECO:0000256" key="2">
    <source>
        <dbReference type="PROSITE-ProRule" id="PRU00332"/>
    </source>
</evidence>
<dbReference type="SMART" id="SM00360">
    <property type="entry name" value="RRM"/>
    <property type="match status" value="1"/>
</dbReference>
<dbReference type="PROSITE" id="PS50961">
    <property type="entry name" value="HTH_LA"/>
    <property type="match status" value="1"/>
</dbReference>
<dbReference type="Pfam" id="PF19977">
    <property type="entry name" value="xRRM"/>
    <property type="match status" value="1"/>
</dbReference>
<dbReference type="CDD" id="cd00590">
    <property type="entry name" value="RRM_SF"/>
    <property type="match status" value="1"/>
</dbReference>
<dbReference type="OrthoDB" id="439993at2759"/>
<dbReference type="SMART" id="SM00715">
    <property type="entry name" value="LA"/>
    <property type="match status" value="1"/>
</dbReference>
<name>A0A077X155_9FUNG</name>
<keyword evidence="1 2" id="KW-0694">RNA-binding</keyword>
<dbReference type="Gene3D" id="3.30.70.330">
    <property type="match status" value="2"/>
</dbReference>
<dbReference type="InterPro" id="IPR012677">
    <property type="entry name" value="Nucleotide-bd_a/b_plait_sf"/>
</dbReference>
<dbReference type="Gene3D" id="1.10.10.10">
    <property type="entry name" value="Winged helix-like DNA-binding domain superfamily/Winged helix DNA-binding domain"/>
    <property type="match status" value="1"/>
</dbReference>
<evidence type="ECO:0008006" key="8">
    <source>
        <dbReference type="Google" id="ProtNLM"/>
    </source>
</evidence>
<evidence type="ECO:0000259" key="6">
    <source>
        <dbReference type="PROSITE" id="PS51939"/>
    </source>
</evidence>
<dbReference type="InterPro" id="IPR036388">
    <property type="entry name" value="WH-like_DNA-bd_sf"/>
</dbReference>
<dbReference type="InterPro" id="IPR035979">
    <property type="entry name" value="RBD_domain_sf"/>
</dbReference>
<dbReference type="PROSITE" id="PS51939">
    <property type="entry name" value="XRRM"/>
    <property type="match status" value="1"/>
</dbReference>
<dbReference type="InterPro" id="IPR000504">
    <property type="entry name" value="RRM_dom"/>
</dbReference>
<evidence type="ECO:0000256" key="1">
    <source>
        <dbReference type="ARBA" id="ARBA00022884"/>
    </source>
</evidence>
<dbReference type="InterPro" id="IPR036390">
    <property type="entry name" value="WH_DNA-bd_sf"/>
</dbReference>
<dbReference type="InterPro" id="IPR006630">
    <property type="entry name" value="La_HTH"/>
</dbReference>
<evidence type="ECO:0000313" key="7">
    <source>
        <dbReference type="EMBL" id="CDS13556.1"/>
    </source>
</evidence>
<dbReference type="SUPFAM" id="SSF54928">
    <property type="entry name" value="RNA-binding domain, RBD"/>
    <property type="match status" value="1"/>
</dbReference>
<evidence type="ECO:0000256" key="3">
    <source>
        <dbReference type="SAM" id="MobiDB-lite"/>
    </source>
</evidence>
<sequence length="372" mass="43289">MTADHRKVLNALETLFSDANLQWDKVMQKHLQEQNDNISIDTLVTLPRLKQVSATKQDIINACNESIRLQLNSQKTAIGRIKPFVLSKKEELDDWSIYVEGLDKPYDTVEKITELFRDLVGPVSFLRIPNDASGKPRFHGYCFIEFDNKENVSKAVNLLNRYQLDMQQDQHRDSTTDHVTQTADALHLRVMSKAQWNQYKDQYLAHQSQCKEEIKRLWDKYNTTRLQHDDGQPTKKRRTSENDTHDTSQVTNMEEDDDYPKGIIARVTNIHPASSKTTVKTLLESSGVKIAYLNYKKNTFTCHIRLNTAKDTQKIAMYFEEAKISQKDGKDATGYQTKDENENKPIIVQPITGMEEKIYWDEERRRDTKKKK</sequence>
<dbReference type="PRINTS" id="PR00302">
    <property type="entry name" value="LUPUSLA"/>
</dbReference>
<accession>A0A077X155</accession>
<proteinExistence type="predicted"/>
<dbReference type="Pfam" id="PF00076">
    <property type="entry name" value="RRM_1"/>
    <property type="match status" value="1"/>
</dbReference>
<dbReference type="GO" id="GO:0070034">
    <property type="term" value="F:telomerase RNA binding"/>
    <property type="evidence" value="ECO:0007669"/>
    <property type="project" value="InterPro"/>
</dbReference>
<dbReference type="SUPFAM" id="SSF46785">
    <property type="entry name" value="Winged helix' DNA-binding domain"/>
    <property type="match status" value="1"/>
</dbReference>
<gene>
    <name evidence="7" type="ORF">LRAMOSA05732</name>
</gene>